<proteinExistence type="predicted"/>
<dbReference type="EMBL" id="LNIX01000005">
    <property type="protein sequence ID" value="OXA54011.1"/>
    <property type="molecule type" value="Genomic_DNA"/>
</dbReference>
<comment type="caution">
    <text evidence="2">The sequence shown here is derived from an EMBL/GenBank/DDBJ whole genome shotgun (WGS) entry which is preliminary data.</text>
</comment>
<keyword evidence="1" id="KW-0812">Transmembrane</keyword>
<keyword evidence="3" id="KW-1185">Reference proteome</keyword>
<feature type="transmembrane region" description="Helical" evidence="1">
    <location>
        <begin position="300"/>
        <end position="323"/>
    </location>
</feature>
<reference evidence="2 3" key="1">
    <citation type="submission" date="2015-12" db="EMBL/GenBank/DDBJ databases">
        <title>The genome of Folsomia candida.</title>
        <authorList>
            <person name="Faddeeva A."/>
            <person name="Derks M.F."/>
            <person name="Anvar Y."/>
            <person name="Smit S."/>
            <person name="Van Straalen N."/>
            <person name="Roelofs D."/>
        </authorList>
    </citation>
    <scope>NUCLEOTIDE SEQUENCE [LARGE SCALE GENOMIC DNA]</scope>
    <source>
        <strain evidence="2 3">VU population</strain>
        <tissue evidence="2">Whole body</tissue>
    </source>
</reference>
<keyword evidence="1" id="KW-1133">Transmembrane helix</keyword>
<dbReference type="AlphaFoldDB" id="A0A226EB21"/>
<evidence type="ECO:0000313" key="3">
    <source>
        <dbReference type="Proteomes" id="UP000198287"/>
    </source>
</evidence>
<gene>
    <name evidence="2" type="ORF">Fcan01_11602</name>
</gene>
<accession>A0A226EB21</accession>
<feature type="transmembrane region" description="Helical" evidence="1">
    <location>
        <begin position="96"/>
        <end position="114"/>
    </location>
</feature>
<protein>
    <submittedName>
        <fullName evidence="2">Uncharacterized protein</fullName>
    </submittedName>
</protein>
<feature type="transmembrane region" description="Helical" evidence="1">
    <location>
        <begin position="66"/>
        <end position="84"/>
    </location>
</feature>
<feature type="transmembrane region" description="Helical" evidence="1">
    <location>
        <begin position="227"/>
        <end position="248"/>
    </location>
</feature>
<evidence type="ECO:0000256" key="1">
    <source>
        <dbReference type="SAM" id="Phobius"/>
    </source>
</evidence>
<dbReference type="Proteomes" id="UP000198287">
    <property type="component" value="Unassembled WGS sequence"/>
</dbReference>
<feature type="transmembrane region" description="Helical" evidence="1">
    <location>
        <begin position="158"/>
        <end position="181"/>
    </location>
</feature>
<feature type="transmembrane region" description="Helical" evidence="1">
    <location>
        <begin position="120"/>
        <end position="138"/>
    </location>
</feature>
<keyword evidence="1" id="KW-0472">Membrane</keyword>
<name>A0A226EB21_FOLCA</name>
<feature type="transmembrane region" description="Helical" evidence="1">
    <location>
        <begin position="260"/>
        <end position="280"/>
    </location>
</feature>
<organism evidence="2 3">
    <name type="scientific">Folsomia candida</name>
    <name type="common">Springtail</name>
    <dbReference type="NCBI Taxonomy" id="158441"/>
    <lineage>
        <taxon>Eukaryota</taxon>
        <taxon>Metazoa</taxon>
        <taxon>Ecdysozoa</taxon>
        <taxon>Arthropoda</taxon>
        <taxon>Hexapoda</taxon>
        <taxon>Collembola</taxon>
        <taxon>Entomobryomorpha</taxon>
        <taxon>Isotomoidea</taxon>
        <taxon>Isotomidae</taxon>
        <taxon>Proisotominae</taxon>
        <taxon>Folsomia</taxon>
    </lineage>
</organism>
<sequence length="360" mass="40620">MSKVFLFSEHHHIKLANRMCTIFVKLVKKSSEVSNVSKTKERLVLAFTIPQVFVITGKLWSMTTVMVNFIEIWIFVSFLSFYASINSLNDAKSKNFLTYLAYFFDMIELGYFRVSILHGILVLVVPCQPGLSSSILCLDKNLQINVVWKPVIAKLECLIYMQIPSGMGYYIVIVLLTGYFLPTKIWVDSANHPESIGAAEDFIILSQTDPDAAGKKLVLDMAPTLTVLYALSLFLHCSGIFSILATTAGEARWRARFIKVTNFFSTLLYCGIILVILYNLCPTKPHSEGSATPKLGNIGLSLFTYLYCGIVPYAMVSWNVGLLKRLENKIREKQESNENMKVNSTQELLKVKFEDNRVAK</sequence>
<evidence type="ECO:0000313" key="2">
    <source>
        <dbReference type="EMBL" id="OXA54011.1"/>
    </source>
</evidence>